<keyword evidence="3" id="KW-1185">Reference proteome</keyword>
<dbReference type="CDD" id="cd04301">
    <property type="entry name" value="NAT_SF"/>
    <property type="match status" value="1"/>
</dbReference>
<accession>A0A2V5L4P9</accession>
<dbReference type="InterPro" id="IPR016181">
    <property type="entry name" value="Acyl_CoA_acyltransferase"/>
</dbReference>
<organism evidence="2 3">
    <name type="scientific">Arthrobacter livingstonensis</name>
    <dbReference type="NCBI Taxonomy" id="670078"/>
    <lineage>
        <taxon>Bacteria</taxon>
        <taxon>Bacillati</taxon>
        <taxon>Actinomycetota</taxon>
        <taxon>Actinomycetes</taxon>
        <taxon>Micrococcales</taxon>
        <taxon>Micrococcaceae</taxon>
        <taxon>Arthrobacter</taxon>
    </lineage>
</organism>
<dbReference type="PANTHER" id="PTHR43138:SF1">
    <property type="entry name" value="N-ACETYLTRANSFERASE ACA1"/>
    <property type="match status" value="1"/>
</dbReference>
<dbReference type="InterPro" id="IPR052742">
    <property type="entry name" value="Mito_N-acetyltransferase"/>
</dbReference>
<dbReference type="InterPro" id="IPR000182">
    <property type="entry name" value="GNAT_dom"/>
</dbReference>
<dbReference type="Proteomes" id="UP000247832">
    <property type="component" value="Unassembled WGS sequence"/>
</dbReference>
<evidence type="ECO:0000313" key="2">
    <source>
        <dbReference type="EMBL" id="PYI66461.1"/>
    </source>
</evidence>
<dbReference type="PROSITE" id="PS51186">
    <property type="entry name" value="GNAT"/>
    <property type="match status" value="1"/>
</dbReference>
<dbReference type="AlphaFoldDB" id="A0A2V5L4P9"/>
<feature type="domain" description="N-acetyltransferase" evidence="1">
    <location>
        <begin position="1"/>
        <end position="181"/>
    </location>
</feature>
<protein>
    <submittedName>
        <fullName evidence="2">GNAT family N-acetyltransferase</fullName>
    </submittedName>
</protein>
<dbReference type="RefSeq" id="WP_110501680.1">
    <property type="nucleotide sequence ID" value="NZ_QJVD01000015.1"/>
</dbReference>
<dbReference type="SUPFAM" id="SSF55729">
    <property type="entry name" value="Acyl-CoA N-acyltransferases (Nat)"/>
    <property type="match status" value="1"/>
</dbReference>
<name>A0A2V5L4P9_9MICC</name>
<sequence>MLIREAAAADWPGIWAVMEPTVRAGETYTFPPDSPEEALRGIWLPADAGEPVETTHDAGASLRVLRSYVVTEETGGDSPPMIVATAQLHPNLPGAGSRIANASFMVHPDHEGKGYGRLLAHHVLNDAFAHGYRGMIFNAVVESNTGAVHLWESLGFDIMTSIPDAFDHPSLGPVALHIMYKGLAGS</sequence>
<evidence type="ECO:0000259" key="1">
    <source>
        <dbReference type="PROSITE" id="PS51186"/>
    </source>
</evidence>
<dbReference type="OrthoDB" id="9788300at2"/>
<keyword evidence="2" id="KW-0808">Transferase</keyword>
<dbReference type="GO" id="GO:0016747">
    <property type="term" value="F:acyltransferase activity, transferring groups other than amino-acyl groups"/>
    <property type="evidence" value="ECO:0007669"/>
    <property type="project" value="InterPro"/>
</dbReference>
<comment type="caution">
    <text evidence="2">The sequence shown here is derived from an EMBL/GenBank/DDBJ whole genome shotgun (WGS) entry which is preliminary data.</text>
</comment>
<proteinExistence type="predicted"/>
<dbReference type="Pfam" id="PF00583">
    <property type="entry name" value="Acetyltransf_1"/>
    <property type="match status" value="1"/>
</dbReference>
<reference evidence="2 3" key="1">
    <citation type="submission" date="2018-05" db="EMBL/GenBank/DDBJ databases">
        <title>Genetic diversity of glacier-inhabiting Cryobacterium bacteria in China and description of Cryobacterium mengkeensis sp. nov. and Arthrobacter glacialis sp. nov.</title>
        <authorList>
            <person name="Liu Q."/>
            <person name="Xin Y.-H."/>
        </authorList>
    </citation>
    <scope>NUCLEOTIDE SEQUENCE [LARGE SCALE GENOMIC DNA]</scope>
    <source>
        <strain evidence="2 3">LI2</strain>
    </source>
</reference>
<dbReference type="PANTHER" id="PTHR43138">
    <property type="entry name" value="ACETYLTRANSFERASE, GNAT FAMILY"/>
    <property type="match status" value="1"/>
</dbReference>
<evidence type="ECO:0000313" key="3">
    <source>
        <dbReference type="Proteomes" id="UP000247832"/>
    </source>
</evidence>
<dbReference type="Gene3D" id="3.40.630.30">
    <property type="match status" value="1"/>
</dbReference>
<gene>
    <name evidence="2" type="ORF">CVV68_14330</name>
</gene>
<dbReference type="EMBL" id="QJVD01000015">
    <property type="protein sequence ID" value="PYI66461.1"/>
    <property type="molecule type" value="Genomic_DNA"/>
</dbReference>